<dbReference type="KEGG" id="fpl:Ferp_1057"/>
<dbReference type="HOGENOM" id="CLU_159724_1_0_2"/>
<evidence type="ECO:0000313" key="3">
    <source>
        <dbReference type="Proteomes" id="UP000002613"/>
    </source>
</evidence>
<dbReference type="RefSeq" id="WP_012965562.1">
    <property type="nucleotide sequence ID" value="NC_013849.1"/>
</dbReference>
<dbReference type="InterPro" id="IPR002934">
    <property type="entry name" value="Polymerase_NTP_transf_dom"/>
</dbReference>
<dbReference type="PANTHER" id="PTHR37030">
    <property type="entry name" value="NUCLEOTIDYLTRANSFERASE"/>
    <property type="match status" value="1"/>
</dbReference>
<keyword evidence="3" id="KW-1185">Reference proteome</keyword>
<organism evidence="2 3">
    <name type="scientific">Ferroglobus placidus (strain DSM 10642 / AEDII12DO)</name>
    <dbReference type="NCBI Taxonomy" id="589924"/>
    <lineage>
        <taxon>Archaea</taxon>
        <taxon>Methanobacteriati</taxon>
        <taxon>Methanobacteriota</taxon>
        <taxon>Archaeoglobi</taxon>
        <taxon>Archaeoglobales</taxon>
        <taxon>Archaeoglobaceae</taxon>
        <taxon>Ferroglobus</taxon>
    </lineage>
</organism>
<dbReference type="PaxDb" id="589924-Ferp_1057"/>
<dbReference type="STRING" id="589924.Ferp_1057"/>
<dbReference type="eggNOG" id="arCOG01205">
    <property type="taxonomic scope" value="Archaea"/>
</dbReference>
<dbReference type="AlphaFoldDB" id="D3RXK6"/>
<dbReference type="OrthoDB" id="40412at2157"/>
<sequence length="101" mass="12094">MRRRDYIENLDLYLKRIKEIAEKHLGAVEVYLFGSYVEGKSLPSSDVDVLVYSKKVPVEKRSAVISEVYREFGYQHPFEIHIVDEKGFEWYKRFCKKMKKI</sequence>
<feature type="domain" description="Polymerase nucleotidyl transferase" evidence="1">
    <location>
        <begin position="14"/>
        <end position="85"/>
    </location>
</feature>
<evidence type="ECO:0000313" key="2">
    <source>
        <dbReference type="EMBL" id="ADC65219.1"/>
    </source>
</evidence>
<protein>
    <submittedName>
        <fullName evidence="2">DNA polymerase beta domain protein region</fullName>
    </submittedName>
</protein>
<dbReference type="Pfam" id="PF01909">
    <property type="entry name" value="NTP_transf_2"/>
    <property type="match status" value="1"/>
</dbReference>
<dbReference type="CDD" id="cd05403">
    <property type="entry name" value="NT_KNTase_like"/>
    <property type="match status" value="1"/>
</dbReference>
<dbReference type="PANTHER" id="PTHR37030:SF1">
    <property type="entry name" value="NUCLEOTIDYLTRANSFERASE"/>
    <property type="match status" value="1"/>
</dbReference>
<dbReference type="SUPFAM" id="SSF81301">
    <property type="entry name" value="Nucleotidyltransferase"/>
    <property type="match status" value="1"/>
</dbReference>
<reference evidence="3" key="1">
    <citation type="submission" date="2010-02" db="EMBL/GenBank/DDBJ databases">
        <title>Complete sequence of Ferroglobus placidus DSM 10642.</title>
        <authorList>
            <consortium name="US DOE Joint Genome Institute"/>
            <person name="Lucas S."/>
            <person name="Copeland A."/>
            <person name="Lapidus A."/>
            <person name="Cheng J.-F."/>
            <person name="Bruce D."/>
            <person name="Goodwin L."/>
            <person name="Pitluck S."/>
            <person name="Saunders E."/>
            <person name="Brettin T."/>
            <person name="Detter J.C."/>
            <person name="Han C."/>
            <person name="Tapia R."/>
            <person name="Larimer F."/>
            <person name="Land M."/>
            <person name="Hauser L."/>
            <person name="Kyrpides N."/>
            <person name="Ivanova N."/>
            <person name="Holmes D."/>
            <person name="Lovley D."/>
            <person name="Kyrpides N."/>
            <person name="Anderson I.J."/>
            <person name="Woyke T."/>
        </authorList>
    </citation>
    <scope>NUCLEOTIDE SEQUENCE [LARGE SCALE GENOMIC DNA]</scope>
    <source>
        <strain evidence="3">DSM 10642 / AEDII12DO</strain>
    </source>
</reference>
<dbReference type="EMBL" id="CP001899">
    <property type="protein sequence ID" value="ADC65219.1"/>
    <property type="molecule type" value="Genomic_DNA"/>
</dbReference>
<reference evidence="2 3" key="2">
    <citation type="journal article" date="2011" name="Stand. Genomic Sci.">
        <title>Complete genome sequence of Ferroglobus placidus AEDII12DO.</title>
        <authorList>
            <person name="Anderson I."/>
            <person name="Risso C."/>
            <person name="Holmes D."/>
            <person name="Lucas S."/>
            <person name="Copeland A."/>
            <person name="Lapidus A."/>
            <person name="Cheng J.F."/>
            <person name="Bruce D."/>
            <person name="Goodwin L."/>
            <person name="Pitluck S."/>
            <person name="Saunders E."/>
            <person name="Brettin T."/>
            <person name="Detter J.C."/>
            <person name="Han C."/>
            <person name="Tapia R."/>
            <person name="Larimer F."/>
            <person name="Land M."/>
            <person name="Hauser L."/>
            <person name="Woyke T."/>
            <person name="Lovley D."/>
            <person name="Kyrpides N."/>
            <person name="Ivanova N."/>
        </authorList>
    </citation>
    <scope>NUCLEOTIDE SEQUENCE [LARGE SCALE GENOMIC DNA]</scope>
    <source>
        <strain evidence="3">DSM 10642 / AEDII12DO</strain>
    </source>
</reference>
<gene>
    <name evidence="2" type="ordered locus">Ferp_1057</name>
</gene>
<name>D3RXK6_FERPA</name>
<proteinExistence type="predicted"/>
<dbReference type="GO" id="GO:0016779">
    <property type="term" value="F:nucleotidyltransferase activity"/>
    <property type="evidence" value="ECO:0007669"/>
    <property type="project" value="InterPro"/>
</dbReference>
<dbReference type="Proteomes" id="UP000002613">
    <property type="component" value="Chromosome"/>
</dbReference>
<evidence type="ECO:0000259" key="1">
    <source>
        <dbReference type="Pfam" id="PF01909"/>
    </source>
</evidence>
<dbReference type="Gene3D" id="3.30.460.10">
    <property type="entry name" value="Beta Polymerase, domain 2"/>
    <property type="match status" value="1"/>
</dbReference>
<dbReference type="GeneID" id="8778567"/>
<accession>D3RXK6</accession>
<dbReference type="InterPro" id="IPR043519">
    <property type="entry name" value="NT_sf"/>
</dbReference>